<feature type="transmembrane region" description="Helical" evidence="13">
    <location>
        <begin position="103"/>
        <end position="121"/>
    </location>
</feature>
<evidence type="ECO:0000313" key="16">
    <source>
        <dbReference type="Proteomes" id="UP001209681"/>
    </source>
</evidence>
<dbReference type="CDD" id="cd06225">
    <property type="entry name" value="HAMP"/>
    <property type="match status" value="1"/>
</dbReference>
<keyword evidence="13" id="KW-0812">Transmembrane</keyword>
<feature type="transmembrane region" description="Helical" evidence="13">
    <location>
        <begin position="314"/>
        <end position="335"/>
    </location>
</feature>
<feature type="domain" description="HAMP" evidence="14">
    <location>
        <begin position="335"/>
        <end position="387"/>
    </location>
</feature>
<evidence type="ECO:0000256" key="6">
    <source>
        <dbReference type="ARBA" id="ARBA00022679"/>
    </source>
</evidence>
<keyword evidence="10" id="KW-0902">Two-component regulatory system</keyword>
<evidence type="ECO:0000256" key="1">
    <source>
        <dbReference type="ARBA" id="ARBA00000085"/>
    </source>
</evidence>
<evidence type="ECO:0000259" key="14">
    <source>
        <dbReference type="PROSITE" id="PS50885"/>
    </source>
</evidence>
<evidence type="ECO:0000256" key="4">
    <source>
        <dbReference type="ARBA" id="ARBA00022475"/>
    </source>
</evidence>
<organism evidence="15 16">
    <name type="scientific">Desulfobotulus pelophilus</name>
    <dbReference type="NCBI Taxonomy" id="2823377"/>
    <lineage>
        <taxon>Bacteria</taxon>
        <taxon>Pseudomonadati</taxon>
        <taxon>Thermodesulfobacteriota</taxon>
        <taxon>Desulfobacteria</taxon>
        <taxon>Desulfobacterales</taxon>
        <taxon>Desulfobacteraceae</taxon>
        <taxon>Desulfobotulus</taxon>
    </lineage>
</organism>
<comment type="caution">
    <text evidence="15">The sequence shown here is derived from an EMBL/GenBank/DDBJ whole genome shotgun (WGS) entry which is preliminary data.</text>
</comment>
<protein>
    <recommendedName>
        <fullName evidence="3">histidine kinase</fullName>
        <ecNumber evidence="3">2.7.13.3</ecNumber>
    </recommendedName>
</protein>
<keyword evidence="7" id="KW-0547">Nucleotide-binding</keyword>
<dbReference type="PANTHER" id="PTHR45528:SF1">
    <property type="entry name" value="SENSOR HISTIDINE KINASE CPXA"/>
    <property type="match status" value="1"/>
</dbReference>
<keyword evidence="13" id="KW-1133">Transmembrane helix</keyword>
<dbReference type="EC" id="2.7.13.3" evidence="3"/>
<dbReference type="Proteomes" id="UP001209681">
    <property type="component" value="Unassembled WGS sequence"/>
</dbReference>
<dbReference type="Gene3D" id="6.10.340.10">
    <property type="match status" value="1"/>
</dbReference>
<keyword evidence="5" id="KW-0597">Phosphoprotein</keyword>
<evidence type="ECO:0000256" key="9">
    <source>
        <dbReference type="ARBA" id="ARBA00022840"/>
    </source>
</evidence>
<keyword evidence="11 13" id="KW-0472">Membrane</keyword>
<comment type="subcellular location">
    <subcellularLocation>
        <location evidence="2">Cell membrane</location>
        <topology evidence="2">Multi-pass membrane protein</topology>
    </subcellularLocation>
</comment>
<gene>
    <name evidence="15" type="ORF">OOT00_14180</name>
</gene>
<dbReference type="InterPro" id="IPR050398">
    <property type="entry name" value="HssS/ArlS-like"/>
</dbReference>
<sequence>MTTLICEECGKIYHLDPEKLKEKLAGDEARTRCRECGHVMLVTREQLVAAPPPKSVPAKYEAKEKAEMTSFDEPRKESRKKVSKKAIVEDADRRKGFGLRAKMFFLFLLVPLFLMTISGLFSQNQLNDLSARITTESTHVVQSMAEEIIAEKARSVALQSNIFLRSHPELGKMDFNYDPEFSRIAVQRVADSGYTVLFERPAPDQSDQAFRIWAHPDARIIGVPVLDSLQQALGPQYYPEFRRIIEDATRLREARGYYTWVERDGQLRQKFAVISPVEGTRYHIMATAYIDDFTEPVRVLETEANAMALHTRNVTLIILAVSLVIIGLSISVYGYRITRSIKYLTDAADRISVGELDMEIQVRSNDEIGNLADAISRMQDSLKLSIERLRRRR</sequence>
<dbReference type="Pfam" id="PF00672">
    <property type="entry name" value="HAMP"/>
    <property type="match status" value="1"/>
</dbReference>
<keyword evidence="8" id="KW-0418">Kinase</keyword>
<evidence type="ECO:0000256" key="12">
    <source>
        <dbReference type="SAM" id="MobiDB-lite"/>
    </source>
</evidence>
<dbReference type="RefSeq" id="WP_265426053.1">
    <property type="nucleotide sequence ID" value="NZ_JAPFPW010000022.1"/>
</dbReference>
<evidence type="ECO:0000256" key="7">
    <source>
        <dbReference type="ARBA" id="ARBA00022741"/>
    </source>
</evidence>
<evidence type="ECO:0000256" key="10">
    <source>
        <dbReference type="ARBA" id="ARBA00023012"/>
    </source>
</evidence>
<dbReference type="InterPro" id="IPR003660">
    <property type="entry name" value="HAMP_dom"/>
</dbReference>
<dbReference type="SUPFAM" id="SSF158472">
    <property type="entry name" value="HAMP domain-like"/>
    <property type="match status" value="1"/>
</dbReference>
<evidence type="ECO:0000313" key="15">
    <source>
        <dbReference type="EMBL" id="MCW7755132.1"/>
    </source>
</evidence>
<accession>A0ABT3NDX8</accession>
<keyword evidence="4" id="KW-1003">Cell membrane</keyword>
<comment type="catalytic activity">
    <reaction evidence="1">
        <text>ATP + protein L-histidine = ADP + protein N-phospho-L-histidine.</text>
        <dbReference type="EC" id="2.7.13.3"/>
    </reaction>
</comment>
<feature type="compositionally biased region" description="Basic and acidic residues" evidence="12">
    <location>
        <begin position="60"/>
        <end position="76"/>
    </location>
</feature>
<dbReference type="SMART" id="SM00304">
    <property type="entry name" value="HAMP"/>
    <property type="match status" value="1"/>
</dbReference>
<evidence type="ECO:0000256" key="3">
    <source>
        <dbReference type="ARBA" id="ARBA00012438"/>
    </source>
</evidence>
<feature type="region of interest" description="Disordered" evidence="12">
    <location>
        <begin position="53"/>
        <end position="85"/>
    </location>
</feature>
<evidence type="ECO:0000256" key="2">
    <source>
        <dbReference type="ARBA" id="ARBA00004651"/>
    </source>
</evidence>
<proteinExistence type="predicted"/>
<keyword evidence="9" id="KW-0067">ATP-binding</keyword>
<dbReference type="PANTHER" id="PTHR45528">
    <property type="entry name" value="SENSOR HISTIDINE KINASE CPXA"/>
    <property type="match status" value="1"/>
</dbReference>
<evidence type="ECO:0000256" key="11">
    <source>
        <dbReference type="ARBA" id="ARBA00023136"/>
    </source>
</evidence>
<evidence type="ECO:0000256" key="13">
    <source>
        <dbReference type="SAM" id="Phobius"/>
    </source>
</evidence>
<evidence type="ECO:0000256" key="5">
    <source>
        <dbReference type="ARBA" id="ARBA00022553"/>
    </source>
</evidence>
<name>A0ABT3NDX8_9BACT</name>
<dbReference type="EMBL" id="JAPFPW010000022">
    <property type="protein sequence ID" value="MCW7755132.1"/>
    <property type="molecule type" value="Genomic_DNA"/>
</dbReference>
<keyword evidence="6" id="KW-0808">Transferase</keyword>
<evidence type="ECO:0000256" key="8">
    <source>
        <dbReference type="ARBA" id="ARBA00022777"/>
    </source>
</evidence>
<reference evidence="15 16" key="1">
    <citation type="submission" date="2022-11" db="EMBL/GenBank/DDBJ databases">
        <title>Desulfobotulus tamanensis H1 sp. nov. - anaerobic, alkaliphilic, sulphate reducing bacterium isolated from terrestrial mud volcano.</title>
        <authorList>
            <person name="Frolova A."/>
            <person name="Merkel A.Y."/>
            <person name="Slobodkin A.I."/>
        </authorList>
    </citation>
    <scope>NUCLEOTIDE SEQUENCE [LARGE SCALE GENOMIC DNA]</scope>
    <source>
        <strain evidence="15 16">H1</strain>
    </source>
</reference>
<dbReference type="PROSITE" id="PS50885">
    <property type="entry name" value="HAMP"/>
    <property type="match status" value="1"/>
</dbReference>
<keyword evidence="16" id="KW-1185">Reference proteome</keyword>